<name>W9YJ18_9EURO</name>
<dbReference type="CDD" id="cd16014">
    <property type="entry name" value="PLC"/>
    <property type="match status" value="1"/>
</dbReference>
<accession>W9YJ18</accession>
<protein>
    <recommendedName>
        <fullName evidence="5">Phospholipase C</fullName>
    </recommendedName>
</protein>
<dbReference type="InterPro" id="IPR007312">
    <property type="entry name" value="Phosphoesterase"/>
</dbReference>
<dbReference type="AlphaFoldDB" id="W9YJ18"/>
<organism evidence="3 4">
    <name type="scientific">Capronia epimyces CBS 606.96</name>
    <dbReference type="NCBI Taxonomy" id="1182542"/>
    <lineage>
        <taxon>Eukaryota</taxon>
        <taxon>Fungi</taxon>
        <taxon>Dikarya</taxon>
        <taxon>Ascomycota</taxon>
        <taxon>Pezizomycotina</taxon>
        <taxon>Eurotiomycetes</taxon>
        <taxon>Chaetothyriomycetidae</taxon>
        <taxon>Chaetothyriales</taxon>
        <taxon>Herpotrichiellaceae</taxon>
        <taxon>Capronia</taxon>
    </lineage>
</organism>
<dbReference type="OrthoDB" id="5135119at2759"/>
<dbReference type="Gene3D" id="3.40.720.10">
    <property type="entry name" value="Alkaline Phosphatase, subunit A"/>
    <property type="match status" value="2"/>
</dbReference>
<feature type="signal peptide" evidence="2">
    <location>
        <begin position="1"/>
        <end position="22"/>
    </location>
</feature>
<dbReference type="GeneID" id="19166448"/>
<comment type="caution">
    <text evidence="3">The sequence shown here is derived from an EMBL/GenBank/DDBJ whole genome shotgun (WGS) entry which is preliminary data.</text>
</comment>
<dbReference type="STRING" id="1182542.W9YJ18"/>
<evidence type="ECO:0000256" key="1">
    <source>
        <dbReference type="ARBA" id="ARBA00022801"/>
    </source>
</evidence>
<dbReference type="InterPro" id="IPR017850">
    <property type="entry name" value="Alkaline_phosphatase_core_sf"/>
</dbReference>
<dbReference type="Pfam" id="PF04185">
    <property type="entry name" value="Phosphoesterase"/>
    <property type="match status" value="1"/>
</dbReference>
<dbReference type="PANTHER" id="PTHR31956">
    <property type="entry name" value="NON-SPECIFIC PHOSPHOLIPASE C4-RELATED"/>
    <property type="match status" value="1"/>
</dbReference>
<reference evidence="3 4" key="1">
    <citation type="submission" date="2013-03" db="EMBL/GenBank/DDBJ databases">
        <title>The Genome Sequence of Capronia epimyces CBS 606.96.</title>
        <authorList>
            <consortium name="The Broad Institute Genomics Platform"/>
            <person name="Cuomo C."/>
            <person name="de Hoog S."/>
            <person name="Gorbushina A."/>
            <person name="Walker B."/>
            <person name="Young S.K."/>
            <person name="Zeng Q."/>
            <person name="Gargeya S."/>
            <person name="Fitzgerald M."/>
            <person name="Haas B."/>
            <person name="Abouelleil A."/>
            <person name="Allen A.W."/>
            <person name="Alvarado L."/>
            <person name="Arachchi H.M."/>
            <person name="Berlin A.M."/>
            <person name="Chapman S.B."/>
            <person name="Gainer-Dewar J."/>
            <person name="Goldberg J."/>
            <person name="Griggs A."/>
            <person name="Gujja S."/>
            <person name="Hansen M."/>
            <person name="Howarth C."/>
            <person name="Imamovic A."/>
            <person name="Ireland A."/>
            <person name="Larimer J."/>
            <person name="McCowan C."/>
            <person name="Murphy C."/>
            <person name="Pearson M."/>
            <person name="Poon T.W."/>
            <person name="Priest M."/>
            <person name="Roberts A."/>
            <person name="Saif S."/>
            <person name="Shea T."/>
            <person name="Sisk P."/>
            <person name="Sykes S."/>
            <person name="Wortman J."/>
            <person name="Nusbaum C."/>
            <person name="Birren B."/>
        </authorList>
    </citation>
    <scope>NUCLEOTIDE SEQUENCE [LARGE SCALE GENOMIC DNA]</scope>
    <source>
        <strain evidence="3 4">CBS 606.96</strain>
    </source>
</reference>
<evidence type="ECO:0000313" key="4">
    <source>
        <dbReference type="Proteomes" id="UP000019478"/>
    </source>
</evidence>
<sequence length="627" mass="69800">MHARMVKPSIALVIASAGLVHSFSLADIKHVVMFMQENRSFNHYFGTMAGVRGFSDPNVPINPKTGKPVWYQDVSTLTDETDYLLPFWLNYAGDEWKTRTQCMNPGSNDWAHTQSAMNNGSMDLWAVHSAPQALGYFKKEDIPFHWALAEAYTVGDHYTASILSNTDPNRWFWQSGSINVPGGPQPLGSGGIVLDDNQTPGCEGENLNCVPLDWPAVAEIYENAGVDWRCYMNKWDYATNNGFNYFNAFMNGPANSSLRARGTDFSAQNSLDAFYQDALNGTLPEVSWVFPPGSLQEHPPRAPVDGAWLMKSLVDAVIHGPDYNSTVFIIMYDEAGGFADHVWPFHSPYGTPGEWFQDPYNEYGYTFSGPGVRVPLFLISPFTRGGKVFTEHADHASQILFVEEFLKAKGYQNITTGQMSDWRRKHMSNLLGAFDFENPDFSIPEFPQPPTPNKDSNGNMIGLDAYCNAEYGGDVVPPIPYGKQTLEDALFYEDGFKGVRGALTEGRHLVFEAVGYALTSGQAKLTGTKATAQHENPDQRLVVHINELGGNQFKISNDKGDQWLGEAADWYPSEDQGCWYYINYLGNGAYNIQQVNGGKYINLKGAGHISIAHEPVNYKLYSVSYHD</sequence>
<dbReference type="eggNOG" id="ENOG502QPJ0">
    <property type="taxonomic scope" value="Eukaryota"/>
</dbReference>
<keyword evidence="2" id="KW-0732">Signal</keyword>
<keyword evidence="4" id="KW-1185">Reference proteome</keyword>
<feature type="chain" id="PRO_5004934583" description="Phospholipase C" evidence="2">
    <location>
        <begin position="23"/>
        <end position="627"/>
    </location>
</feature>
<dbReference type="Proteomes" id="UP000019478">
    <property type="component" value="Unassembled WGS sequence"/>
</dbReference>
<dbReference type="PANTHER" id="PTHR31956:SF1">
    <property type="entry name" value="NON-SPECIFIC PHOSPHOLIPASE C1"/>
    <property type="match status" value="1"/>
</dbReference>
<dbReference type="EMBL" id="AMGY01000002">
    <property type="protein sequence ID" value="EXJ89251.1"/>
    <property type="molecule type" value="Genomic_DNA"/>
</dbReference>
<dbReference type="GO" id="GO:0042578">
    <property type="term" value="F:phosphoric ester hydrolase activity"/>
    <property type="evidence" value="ECO:0007669"/>
    <property type="project" value="UniProtKB-ARBA"/>
</dbReference>
<evidence type="ECO:0000313" key="3">
    <source>
        <dbReference type="EMBL" id="EXJ89251.1"/>
    </source>
</evidence>
<proteinExistence type="predicted"/>
<gene>
    <name evidence="3" type="ORF">A1O3_02317</name>
</gene>
<dbReference type="HOGENOM" id="CLU_008770_3_0_1"/>
<evidence type="ECO:0000256" key="2">
    <source>
        <dbReference type="SAM" id="SignalP"/>
    </source>
</evidence>
<keyword evidence="1" id="KW-0378">Hydrolase</keyword>
<dbReference type="RefSeq" id="XP_007730648.1">
    <property type="nucleotide sequence ID" value="XM_007732458.1"/>
</dbReference>
<evidence type="ECO:0008006" key="5">
    <source>
        <dbReference type="Google" id="ProtNLM"/>
    </source>
</evidence>